<dbReference type="Proteomes" id="UP000017836">
    <property type="component" value="Unassembled WGS sequence"/>
</dbReference>
<dbReference type="Gramene" id="ERM95378">
    <property type="protein sequence ID" value="ERM95378"/>
    <property type="gene ID" value="AMTR_s00008p00207450"/>
</dbReference>
<reference evidence="3" key="1">
    <citation type="journal article" date="2013" name="Science">
        <title>The Amborella genome and the evolution of flowering plants.</title>
        <authorList>
            <consortium name="Amborella Genome Project"/>
        </authorList>
    </citation>
    <scope>NUCLEOTIDE SEQUENCE [LARGE SCALE GENOMIC DNA]</scope>
</reference>
<gene>
    <name evidence="2" type="ORF">AMTR_s00008p00207450</name>
</gene>
<evidence type="ECO:0000256" key="1">
    <source>
        <dbReference type="SAM" id="MobiDB-lite"/>
    </source>
</evidence>
<feature type="region of interest" description="Disordered" evidence="1">
    <location>
        <begin position="116"/>
        <end position="147"/>
    </location>
</feature>
<dbReference type="EMBL" id="KI397486">
    <property type="protein sequence ID" value="ERM95378.1"/>
    <property type="molecule type" value="Genomic_DNA"/>
</dbReference>
<evidence type="ECO:0000313" key="2">
    <source>
        <dbReference type="EMBL" id="ERM95378.1"/>
    </source>
</evidence>
<dbReference type="HOGENOM" id="CLU_1770542_0_0_1"/>
<sequence>MTSPLPRVGSPGVPPIPHAPQGLSPSEAECQHSRLIHYQSKCRYLRDERDHALREYASNAGVVAVLEGVLASWGTDPSLIIERALVRHPLPPPLERTQSLAISRCSLRVGDRGSLQVENTSRLGADDHEAASSHRPSRSRHSHSPAF</sequence>
<protein>
    <submittedName>
        <fullName evidence="2">Uncharacterized protein</fullName>
    </submittedName>
</protein>
<feature type="region of interest" description="Disordered" evidence="1">
    <location>
        <begin position="1"/>
        <end position="27"/>
    </location>
</feature>
<feature type="compositionally biased region" description="Basic residues" evidence="1">
    <location>
        <begin position="135"/>
        <end position="147"/>
    </location>
</feature>
<organism evidence="2 3">
    <name type="scientific">Amborella trichopoda</name>
    <dbReference type="NCBI Taxonomy" id="13333"/>
    <lineage>
        <taxon>Eukaryota</taxon>
        <taxon>Viridiplantae</taxon>
        <taxon>Streptophyta</taxon>
        <taxon>Embryophyta</taxon>
        <taxon>Tracheophyta</taxon>
        <taxon>Spermatophyta</taxon>
        <taxon>Magnoliopsida</taxon>
        <taxon>Amborellales</taxon>
        <taxon>Amborellaceae</taxon>
        <taxon>Amborella</taxon>
    </lineage>
</organism>
<name>W1NIP4_AMBTC</name>
<keyword evidence="3" id="KW-1185">Reference proteome</keyword>
<proteinExistence type="predicted"/>
<dbReference type="AlphaFoldDB" id="W1NIP4"/>
<evidence type="ECO:0000313" key="3">
    <source>
        <dbReference type="Proteomes" id="UP000017836"/>
    </source>
</evidence>
<accession>W1NIP4</accession>